<accession>A0A1G8WJG2</accession>
<name>A0A1G8WJG2_ANEMI</name>
<sequence>MNRKGVVYMEMVNPGVLYFGGRPVMDALNDWLKPQEAKDYIPPKPAKEVQKDAVVNVKEKQLQRLQRIVERTRKQRIRQKVTKRIDQFEQCS</sequence>
<dbReference type="AlphaFoldDB" id="A0A1G8WJG2"/>
<reference evidence="1 2" key="1">
    <citation type="submission" date="2016-10" db="EMBL/GenBank/DDBJ databases">
        <authorList>
            <person name="de Groot N.N."/>
        </authorList>
    </citation>
    <scope>NUCLEOTIDE SEQUENCE [LARGE SCALE GENOMIC DNA]</scope>
    <source>
        <strain evidence="1 2">DSM 2895</strain>
    </source>
</reference>
<proteinExistence type="predicted"/>
<dbReference type="EMBL" id="FNED01000028">
    <property type="protein sequence ID" value="SDJ78203.1"/>
    <property type="molecule type" value="Genomic_DNA"/>
</dbReference>
<dbReference type="Proteomes" id="UP000182836">
    <property type="component" value="Unassembled WGS sequence"/>
</dbReference>
<gene>
    <name evidence="1" type="ORF">SAMN04487909_12866</name>
</gene>
<evidence type="ECO:0000313" key="2">
    <source>
        <dbReference type="Proteomes" id="UP000182836"/>
    </source>
</evidence>
<evidence type="ECO:0000313" key="1">
    <source>
        <dbReference type="EMBL" id="SDJ78203.1"/>
    </source>
</evidence>
<protein>
    <submittedName>
        <fullName evidence="1">Uncharacterized protein</fullName>
    </submittedName>
</protein>
<organism evidence="1 2">
    <name type="scientific">Aneurinibacillus migulanus</name>
    <name type="common">Bacillus migulanus</name>
    <dbReference type="NCBI Taxonomy" id="47500"/>
    <lineage>
        <taxon>Bacteria</taxon>
        <taxon>Bacillati</taxon>
        <taxon>Bacillota</taxon>
        <taxon>Bacilli</taxon>
        <taxon>Bacillales</taxon>
        <taxon>Paenibacillaceae</taxon>
        <taxon>Aneurinibacillus group</taxon>
        <taxon>Aneurinibacillus</taxon>
    </lineage>
</organism>